<reference evidence="14" key="1">
    <citation type="journal article" date="2021" name="PeerJ">
        <title>Extensive microbial diversity within the chicken gut microbiome revealed by metagenomics and culture.</title>
        <authorList>
            <person name="Gilroy R."/>
            <person name="Ravi A."/>
            <person name="Getino M."/>
            <person name="Pursley I."/>
            <person name="Horton D.L."/>
            <person name="Alikhan N.F."/>
            <person name="Baker D."/>
            <person name="Gharbi K."/>
            <person name="Hall N."/>
            <person name="Watson M."/>
            <person name="Adriaenssens E.M."/>
            <person name="Foster-Nyarko E."/>
            <person name="Jarju S."/>
            <person name="Secka A."/>
            <person name="Antonio M."/>
            <person name="Oren A."/>
            <person name="Chaudhuri R.R."/>
            <person name="La Ragione R."/>
            <person name="Hildebrand F."/>
            <person name="Pallen M.J."/>
        </authorList>
    </citation>
    <scope>NUCLEOTIDE SEQUENCE</scope>
    <source>
        <strain evidence="14">B5-657</strain>
    </source>
</reference>
<comment type="catalytic activity">
    <reaction evidence="8">
        <text>L-seryl-[protein] + ATP = O-phospho-L-seryl-[protein] + ADP + H(+)</text>
        <dbReference type="Rhea" id="RHEA:17989"/>
        <dbReference type="Rhea" id="RHEA-COMP:9863"/>
        <dbReference type="Rhea" id="RHEA-COMP:11604"/>
        <dbReference type="ChEBI" id="CHEBI:15378"/>
        <dbReference type="ChEBI" id="CHEBI:29999"/>
        <dbReference type="ChEBI" id="CHEBI:30616"/>
        <dbReference type="ChEBI" id="CHEBI:83421"/>
        <dbReference type="ChEBI" id="CHEBI:456216"/>
        <dbReference type="EC" id="2.7.11.1"/>
    </reaction>
</comment>
<dbReference type="NCBIfam" id="NF033483">
    <property type="entry name" value="PknB_PASTA_kin"/>
    <property type="match status" value="1"/>
</dbReference>
<dbReference type="InterPro" id="IPR005543">
    <property type="entry name" value="PASTA_dom"/>
</dbReference>
<keyword evidence="11" id="KW-0472">Membrane</keyword>
<dbReference type="GO" id="GO:0005524">
    <property type="term" value="F:ATP binding"/>
    <property type="evidence" value="ECO:0007669"/>
    <property type="project" value="UniProtKB-UniRule"/>
</dbReference>
<evidence type="ECO:0000259" key="12">
    <source>
        <dbReference type="PROSITE" id="PS50011"/>
    </source>
</evidence>
<gene>
    <name evidence="14" type="primary">pknB</name>
    <name evidence="14" type="ORF">H9872_09130</name>
</gene>
<dbReference type="GO" id="GO:0004674">
    <property type="term" value="F:protein serine/threonine kinase activity"/>
    <property type="evidence" value="ECO:0007669"/>
    <property type="project" value="UniProtKB-KW"/>
</dbReference>
<name>A0A9E2NM05_9FIRM</name>
<feature type="domain" description="Protein kinase" evidence="12">
    <location>
        <begin position="12"/>
        <end position="269"/>
    </location>
</feature>
<dbReference type="PROSITE" id="PS00107">
    <property type="entry name" value="PROTEIN_KINASE_ATP"/>
    <property type="match status" value="1"/>
</dbReference>
<dbReference type="EMBL" id="JAHLFQ010000210">
    <property type="protein sequence ID" value="MBU3804901.1"/>
    <property type="molecule type" value="Genomic_DNA"/>
</dbReference>
<feature type="domain" description="PASTA" evidence="13">
    <location>
        <begin position="449"/>
        <end position="516"/>
    </location>
</feature>
<evidence type="ECO:0000256" key="5">
    <source>
        <dbReference type="ARBA" id="ARBA00022777"/>
    </source>
</evidence>
<evidence type="ECO:0000256" key="4">
    <source>
        <dbReference type="ARBA" id="ARBA00022741"/>
    </source>
</evidence>
<keyword evidence="3" id="KW-0808">Transferase</keyword>
<dbReference type="InterPro" id="IPR000719">
    <property type="entry name" value="Prot_kinase_dom"/>
</dbReference>
<evidence type="ECO:0000259" key="13">
    <source>
        <dbReference type="PROSITE" id="PS51178"/>
    </source>
</evidence>
<keyword evidence="11" id="KW-1133">Transmembrane helix</keyword>
<feature type="transmembrane region" description="Helical" evidence="11">
    <location>
        <begin position="343"/>
        <end position="368"/>
    </location>
</feature>
<dbReference type="EC" id="2.7.11.1" evidence="1"/>
<evidence type="ECO:0000313" key="15">
    <source>
        <dbReference type="Proteomes" id="UP000824229"/>
    </source>
</evidence>
<dbReference type="PROSITE" id="PS51178">
    <property type="entry name" value="PASTA"/>
    <property type="match status" value="3"/>
</dbReference>
<keyword evidence="6 9" id="KW-0067">ATP-binding</keyword>
<dbReference type="CDD" id="cd14014">
    <property type="entry name" value="STKc_PknB_like"/>
    <property type="match status" value="1"/>
</dbReference>
<dbReference type="InterPro" id="IPR008271">
    <property type="entry name" value="Ser/Thr_kinase_AS"/>
</dbReference>
<dbReference type="SMART" id="SM00220">
    <property type="entry name" value="S_TKc"/>
    <property type="match status" value="1"/>
</dbReference>
<feature type="binding site" evidence="9">
    <location>
        <position position="41"/>
    </location>
    <ligand>
        <name>ATP</name>
        <dbReference type="ChEBI" id="CHEBI:30616"/>
    </ligand>
</feature>
<feature type="region of interest" description="Disordered" evidence="10">
    <location>
        <begin position="579"/>
        <end position="628"/>
    </location>
</feature>
<evidence type="ECO:0000256" key="9">
    <source>
        <dbReference type="PROSITE-ProRule" id="PRU10141"/>
    </source>
</evidence>
<keyword evidence="2" id="KW-0723">Serine/threonine-protein kinase</keyword>
<evidence type="ECO:0000256" key="1">
    <source>
        <dbReference type="ARBA" id="ARBA00012513"/>
    </source>
</evidence>
<dbReference type="SUPFAM" id="SSF54184">
    <property type="entry name" value="Penicillin-binding protein 2x (pbp-2x), c-terminal domain"/>
    <property type="match status" value="1"/>
</dbReference>
<dbReference type="Gene3D" id="1.10.510.10">
    <property type="entry name" value="Transferase(Phosphotransferase) domain 1"/>
    <property type="match status" value="1"/>
</dbReference>
<evidence type="ECO:0000256" key="8">
    <source>
        <dbReference type="ARBA" id="ARBA00048679"/>
    </source>
</evidence>
<reference evidence="14" key="2">
    <citation type="submission" date="2021-04" db="EMBL/GenBank/DDBJ databases">
        <authorList>
            <person name="Gilroy R."/>
        </authorList>
    </citation>
    <scope>NUCLEOTIDE SEQUENCE</scope>
    <source>
        <strain evidence="14">B5-657</strain>
    </source>
</reference>
<dbReference type="Gene3D" id="3.30.200.20">
    <property type="entry name" value="Phosphorylase Kinase, domain 1"/>
    <property type="match status" value="1"/>
</dbReference>
<dbReference type="CDD" id="cd06577">
    <property type="entry name" value="PASTA_pknB"/>
    <property type="match status" value="3"/>
</dbReference>
<evidence type="ECO:0000256" key="3">
    <source>
        <dbReference type="ARBA" id="ARBA00022679"/>
    </source>
</evidence>
<comment type="caution">
    <text evidence="14">The sequence shown here is derived from an EMBL/GenBank/DDBJ whole genome shotgun (WGS) entry which is preliminary data.</text>
</comment>
<dbReference type="FunFam" id="1.10.510.10:FF:000021">
    <property type="entry name" value="Serine/threonine protein kinase"/>
    <property type="match status" value="1"/>
</dbReference>
<organism evidence="14 15">
    <name type="scientific">Candidatus Cellulosilyticum pullistercoris</name>
    <dbReference type="NCBI Taxonomy" id="2838521"/>
    <lineage>
        <taxon>Bacteria</taxon>
        <taxon>Bacillati</taxon>
        <taxon>Bacillota</taxon>
        <taxon>Clostridia</taxon>
        <taxon>Lachnospirales</taxon>
        <taxon>Cellulosilyticaceae</taxon>
        <taxon>Cellulosilyticum</taxon>
    </lineage>
</organism>
<dbReference type="InterPro" id="IPR017441">
    <property type="entry name" value="Protein_kinase_ATP_BS"/>
</dbReference>
<dbReference type="Proteomes" id="UP000824229">
    <property type="component" value="Unassembled WGS sequence"/>
</dbReference>
<comment type="catalytic activity">
    <reaction evidence="7">
        <text>L-threonyl-[protein] + ATP = O-phospho-L-threonyl-[protein] + ADP + H(+)</text>
        <dbReference type="Rhea" id="RHEA:46608"/>
        <dbReference type="Rhea" id="RHEA-COMP:11060"/>
        <dbReference type="Rhea" id="RHEA-COMP:11605"/>
        <dbReference type="ChEBI" id="CHEBI:15378"/>
        <dbReference type="ChEBI" id="CHEBI:30013"/>
        <dbReference type="ChEBI" id="CHEBI:30616"/>
        <dbReference type="ChEBI" id="CHEBI:61977"/>
        <dbReference type="ChEBI" id="CHEBI:456216"/>
        <dbReference type="EC" id="2.7.11.1"/>
    </reaction>
</comment>
<accession>A0A9E2NM05</accession>
<dbReference type="Pfam" id="PF03793">
    <property type="entry name" value="PASTA"/>
    <property type="match status" value="3"/>
</dbReference>
<dbReference type="PANTHER" id="PTHR43289:SF34">
    <property type="entry name" value="SERINE_THREONINE-PROTEIN KINASE YBDM-RELATED"/>
    <property type="match status" value="1"/>
</dbReference>
<evidence type="ECO:0000313" key="14">
    <source>
        <dbReference type="EMBL" id="MBU3804901.1"/>
    </source>
</evidence>
<dbReference type="Gene3D" id="3.30.10.20">
    <property type="match status" value="3"/>
</dbReference>
<feature type="domain" description="PASTA" evidence="13">
    <location>
        <begin position="373"/>
        <end position="439"/>
    </location>
</feature>
<evidence type="ECO:0000256" key="7">
    <source>
        <dbReference type="ARBA" id="ARBA00047899"/>
    </source>
</evidence>
<evidence type="ECO:0000256" key="6">
    <source>
        <dbReference type="ARBA" id="ARBA00022840"/>
    </source>
</evidence>
<keyword evidence="4 9" id="KW-0547">Nucleotide-binding</keyword>
<evidence type="ECO:0000256" key="2">
    <source>
        <dbReference type="ARBA" id="ARBA00022527"/>
    </source>
</evidence>
<keyword evidence="11" id="KW-0812">Transmembrane</keyword>
<feature type="domain" description="PASTA" evidence="13">
    <location>
        <begin position="520"/>
        <end position="586"/>
    </location>
</feature>
<dbReference type="Pfam" id="PF00069">
    <property type="entry name" value="Pkinase"/>
    <property type="match status" value="1"/>
</dbReference>
<dbReference type="FunFam" id="3.30.200.20:FF:000035">
    <property type="entry name" value="Serine/threonine protein kinase Stk1"/>
    <property type="match status" value="1"/>
</dbReference>
<evidence type="ECO:0000256" key="11">
    <source>
        <dbReference type="SAM" id="Phobius"/>
    </source>
</evidence>
<dbReference type="AlphaFoldDB" id="A0A9E2NM05"/>
<keyword evidence="5 14" id="KW-0418">Kinase</keyword>
<dbReference type="SMART" id="SM00740">
    <property type="entry name" value="PASTA"/>
    <property type="match status" value="3"/>
</dbReference>
<dbReference type="PROSITE" id="PS00108">
    <property type="entry name" value="PROTEIN_KINASE_ST"/>
    <property type="match status" value="1"/>
</dbReference>
<dbReference type="PROSITE" id="PS50011">
    <property type="entry name" value="PROTEIN_KINASE_DOM"/>
    <property type="match status" value="1"/>
</dbReference>
<sequence>MLRPGTLLGERYEIIEKIGAGGMSIVYKAKDNRLQRFVAIKELREEFVQDEEFVSKFRKEALSAASLSHPNIVGIYDVGSDHELHYIVMEYVEGHTLKQVIEEEGPFDPKMVLELGVQMVSALKHAHQKKIIHRDIKPQNILMTTDGVLKVTDFGIAKAVDSSTIVATGNAIGSVHYFSPEQAKGKYVNESSDLYSCGIVLFELATRKLPFEADSHISIALKHINEELPKPSTINPNIPSNLENLILKATAKNQADRYQNADEMLHDMRGILQNPNYEVKGSNYEEHTILLSAADTQLLRESPQKIIKEEANHVDEESIFEEQVNFSDEEDVDDGEVSTFYRVVASMGGVLATLALVVVISLACVFWLPNLGKAKTYSVPNVIDMTLKEAQEMIENSNLKYKVVQLETEEVADGIVIDQDPAAGTVAKKNTIIELTVAINDNKENETVTNETIQIPDFSNMESTEVMRQIVKLGLQVGETEFEYSDTIESGKVIRHTPKAGSTAKQGDVIDLVISKGIEKSESITVPNLVGMTPDEAKVTLERLKLKLGKQKEEFSDTEAGYIIRQTLSVGTTVEEGAKIDITVSKGPQKPEETPEPEESMPPETSTSPEPSEPSEPESTPTPTTQNHTIALPAGTEVKESYHLVVKLTLDDGTDNVIIDEIVAYENFPKTVSVIGTGSGKLDIYIDGKGYQENITF</sequence>
<proteinExistence type="predicted"/>
<evidence type="ECO:0000256" key="10">
    <source>
        <dbReference type="SAM" id="MobiDB-lite"/>
    </source>
</evidence>
<dbReference type="InterPro" id="IPR011009">
    <property type="entry name" value="Kinase-like_dom_sf"/>
</dbReference>
<protein>
    <recommendedName>
        <fullName evidence="1">non-specific serine/threonine protein kinase</fullName>
        <ecNumber evidence="1">2.7.11.1</ecNumber>
    </recommendedName>
</protein>
<dbReference type="SUPFAM" id="SSF56112">
    <property type="entry name" value="Protein kinase-like (PK-like)"/>
    <property type="match status" value="1"/>
</dbReference>
<dbReference type="PANTHER" id="PTHR43289">
    <property type="entry name" value="MITOGEN-ACTIVATED PROTEIN KINASE KINASE KINASE 20-RELATED"/>
    <property type="match status" value="1"/>
</dbReference>